<proteinExistence type="predicted"/>
<dbReference type="EMBL" id="KN407414">
    <property type="protein sequence ID" value="KHG17062.1"/>
    <property type="molecule type" value="Genomic_DNA"/>
</dbReference>
<evidence type="ECO:0000313" key="1">
    <source>
        <dbReference type="EMBL" id="KHG17062.1"/>
    </source>
</evidence>
<name>A0A0B0NWM9_GOSAR</name>
<organism evidence="1 2">
    <name type="scientific">Gossypium arboreum</name>
    <name type="common">Tree cotton</name>
    <name type="synonym">Gossypium nanking</name>
    <dbReference type="NCBI Taxonomy" id="29729"/>
    <lineage>
        <taxon>Eukaryota</taxon>
        <taxon>Viridiplantae</taxon>
        <taxon>Streptophyta</taxon>
        <taxon>Embryophyta</taxon>
        <taxon>Tracheophyta</taxon>
        <taxon>Spermatophyta</taxon>
        <taxon>Magnoliopsida</taxon>
        <taxon>eudicotyledons</taxon>
        <taxon>Gunneridae</taxon>
        <taxon>Pentapetalae</taxon>
        <taxon>rosids</taxon>
        <taxon>malvids</taxon>
        <taxon>Malvales</taxon>
        <taxon>Malvaceae</taxon>
        <taxon>Malvoideae</taxon>
        <taxon>Gossypium</taxon>
    </lineage>
</organism>
<gene>
    <name evidence="1" type="ORF">F383_23467</name>
</gene>
<dbReference type="Proteomes" id="UP000032142">
    <property type="component" value="Unassembled WGS sequence"/>
</dbReference>
<reference evidence="2" key="1">
    <citation type="submission" date="2014-09" db="EMBL/GenBank/DDBJ databases">
        <authorList>
            <person name="Mudge J."/>
            <person name="Ramaraj T."/>
            <person name="Lindquist I.E."/>
            <person name="Bharti A.K."/>
            <person name="Sundararajan A."/>
            <person name="Cameron C.T."/>
            <person name="Woodward J.E."/>
            <person name="May G.D."/>
            <person name="Brubaker C."/>
            <person name="Broadhvest J."/>
            <person name="Wilkins T.A."/>
        </authorList>
    </citation>
    <scope>NUCLEOTIDE SEQUENCE</scope>
    <source>
        <strain evidence="2">cv. AKA8401</strain>
    </source>
</reference>
<protein>
    <submittedName>
        <fullName evidence="1">Uncharacterized protein</fullName>
    </submittedName>
</protein>
<keyword evidence="2" id="KW-1185">Reference proteome</keyword>
<accession>A0A0B0NWM9</accession>
<sequence length="10" mass="1236">MFWLNLSVII</sequence>
<evidence type="ECO:0000313" key="2">
    <source>
        <dbReference type="Proteomes" id="UP000032142"/>
    </source>
</evidence>